<dbReference type="SMART" id="SM01034">
    <property type="entry name" value="BLUF"/>
    <property type="match status" value="1"/>
</dbReference>
<feature type="domain" description="BLUF" evidence="1">
    <location>
        <begin position="1"/>
        <end position="91"/>
    </location>
</feature>
<organism evidence="2 3">
    <name type="scientific">Palleronia abyssalis</name>
    <dbReference type="NCBI Taxonomy" id="1501240"/>
    <lineage>
        <taxon>Bacteria</taxon>
        <taxon>Pseudomonadati</taxon>
        <taxon>Pseudomonadota</taxon>
        <taxon>Alphaproteobacteria</taxon>
        <taxon>Rhodobacterales</taxon>
        <taxon>Roseobacteraceae</taxon>
        <taxon>Palleronia</taxon>
    </lineage>
</organism>
<dbReference type="EMBL" id="ONZF01000001">
    <property type="protein sequence ID" value="SPJ22295.1"/>
    <property type="molecule type" value="Genomic_DNA"/>
</dbReference>
<evidence type="ECO:0000313" key="3">
    <source>
        <dbReference type="Proteomes" id="UP000244912"/>
    </source>
</evidence>
<evidence type="ECO:0000259" key="1">
    <source>
        <dbReference type="PROSITE" id="PS50925"/>
    </source>
</evidence>
<dbReference type="Gene3D" id="3.30.70.100">
    <property type="match status" value="1"/>
</dbReference>
<dbReference type="GO" id="GO:0071949">
    <property type="term" value="F:FAD binding"/>
    <property type="evidence" value="ECO:0007669"/>
    <property type="project" value="InterPro"/>
</dbReference>
<reference evidence="2 3" key="1">
    <citation type="submission" date="2018-03" db="EMBL/GenBank/DDBJ databases">
        <authorList>
            <person name="Keele B.F."/>
        </authorList>
    </citation>
    <scope>NUCLEOTIDE SEQUENCE [LARGE SCALE GENOMIC DNA]</scope>
    <source>
        <strain evidence="2 3">CECT 8504</strain>
    </source>
</reference>
<proteinExistence type="predicted"/>
<protein>
    <recommendedName>
        <fullName evidence="1">BLUF domain-containing protein</fullName>
    </recommendedName>
</protein>
<dbReference type="PROSITE" id="PS50925">
    <property type="entry name" value="BLUF"/>
    <property type="match status" value="1"/>
</dbReference>
<dbReference type="Pfam" id="PF04940">
    <property type="entry name" value="BLUF"/>
    <property type="match status" value="1"/>
</dbReference>
<dbReference type="SUPFAM" id="SSF54975">
    <property type="entry name" value="Acylphosphatase/BLUF domain-like"/>
    <property type="match status" value="1"/>
</dbReference>
<dbReference type="RefSeq" id="WP_181375651.1">
    <property type="nucleotide sequence ID" value="NZ_ONZF01000001.1"/>
</dbReference>
<dbReference type="GO" id="GO:0009882">
    <property type="term" value="F:blue light photoreceptor activity"/>
    <property type="evidence" value="ECO:0007669"/>
    <property type="project" value="InterPro"/>
</dbReference>
<dbReference type="Proteomes" id="UP000244912">
    <property type="component" value="Unassembled WGS sequence"/>
</dbReference>
<accession>A0A2R8BQ98</accession>
<dbReference type="InterPro" id="IPR036046">
    <property type="entry name" value="Acylphosphatase-like_dom_sf"/>
</dbReference>
<dbReference type="AlphaFoldDB" id="A0A2R8BQ98"/>
<dbReference type="InterPro" id="IPR007024">
    <property type="entry name" value="BLUF_domain"/>
</dbReference>
<keyword evidence="3" id="KW-1185">Reference proteome</keyword>
<evidence type="ECO:0000313" key="2">
    <source>
        <dbReference type="EMBL" id="SPJ22295.1"/>
    </source>
</evidence>
<sequence length="134" mass="15476">MFTGFLYTSEANQPRELDSRVYLQSRRDNRARGITGTLHRQGCLFVQHVEGPADQVDALLSKIARDDRHRDMTIRWYGTLPQRHFDGWSMSYSTDQDASWEAWVSQRKRPSSLLEADAADIHAFLANIVMPDYS</sequence>
<name>A0A2R8BQ98_9RHOB</name>
<gene>
    <name evidence="2" type="ORF">PAA8504_00084</name>
</gene>